<dbReference type="Pfam" id="PF20238">
    <property type="entry name" value="BIM1-like_dom"/>
    <property type="match status" value="1"/>
</dbReference>
<evidence type="ECO:0000256" key="8">
    <source>
        <dbReference type="SAM" id="SignalP"/>
    </source>
</evidence>
<keyword evidence="5" id="KW-0472">Membrane</keyword>
<dbReference type="PANTHER" id="PTHR34992">
    <property type="entry name" value="HYPHAL ANASTAMOSIS-7 PROTEIN"/>
    <property type="match status" value="1"/>
</dbReference>
<gene>
    <name evidence="10" type="ORF">I316_05939</name>
</gene>
<keyword evidence="11" id="KW-1185">Reference proteome</keyword>
<dbReference type="EMBL" id="KI669509">
    <property type="protein sequence ID" value="OCF32271.1"/>
    <property type="molecule type" value="Genomic_DNA"/>
</dbReference>
<feature type="chain" id="PRO_5008627196" description="Copper acquisition factor BIM1-like domain-containing protein" evidence="8">
    <location>
        <begin position="18"/>
        <end position="279"/>
    </location>
</feature>
<evidence type="ECO:0000256" key="7">
    <source>
        <dbReference type="ARBA" id="ARBA00023288"/>
    </source>
</evidence>
<dbReference type="STRING" id="1296120.A0A1B9GMR2"/>
<dbReference type="GO" id="GO:0098552">
    <property type="term" value="C:side of membrane"/>
    <property type="evidence" value="ECO:0007669"/>
    <property type="project" value="UniProtKB-KW"/>
</dbReference>
<evidence type="ECO:0000313" key="11">
    <source>
        <dbReference type="Proteomes" id="UP000092666"/>
    </source>
</evidence>
<proteinExistence type="predicted"/>
<keyword evidence="2" id="KW-1003">Cell membrane</keyword>
<evidence type="ECO:0000256" key="1">
    <source>
        <dbReference type="ARBA" id="ARBA00004609"/>
    </source>
</evidence>
<evidence type="ECO:0000313" key="10">
    <source>
        <dbReference type="EMBL" id="OCF32271.1"/>
    </source>
</evidence>
<accession>A0A1B9GMR2</accession>
<evidence type="ECO:0000256" key="4">
    <source>
        <dbReference type="ARBA" id="ARBA00022729"/>
    </source>
</evidence>
<dbReference type="InterPro" id="IPR046530">
    <property type="entry name" value="BIM1-like_dom"/>
</dbReference>
<keyword evidence="4 8" id="KW-0732">Signal</keyword>
<evidence type="ECO:0000256" key="2">
    <source>
        <dbReference type="ARBA" id="ARBA00022475"/>
    </source>
</evidence>
<reference evidence="10 11" key="1">
    <citation type="submission" date="2013-07" db="EMBL/GenBank/DDBJ databases">
        <title>The Genome Sequence of Cryptococcus heveanensis BCC8398.</title>
        <authorList>
            <consortium name="The Broad Institute Genome Sequencing Platform"/>
            <person name="Cuomo C."/>
            <person name="Litvintseva A."/>
            <person name="Chen Y."/>
            <person name="Heitman J."/>
            <person name="Sun S."/>
            <person name="Springer D."/>
            <person name="Dromer F."/>
            <person name="Young S.K."/>
            <person name="Zeng Q."/>
            <person name="Gargeya S."/>
            <person name="Fitzgerald M."/>
            <person name="Abouelleil A."/>
            <person name="Alvarado L."/>
            <person name="Berlin A.M."/>
            <person name="Chapman S.B."/>
            <person name="Dewar J."/>
            <person name="Goldberg J."/>
            <person name="Griggs A."/>
            <person name="Gujja S."/>
            <person name="Hansen M."/>
            <person name="Howarth C."/>
            <person name="Imamovic A."/>
            <person name="Larimer J."/>
            <person name="McCowan C."/>
            <person name="Murphy C."/>
            <person name="Pearson M."/>
            <person name="Priest M."/>
            <person name="Roberts A."/>
            <person name="Saif S."/>
            <person name="Shea T."/>
            <person name="Sykes S."/>
            <person name="Wortman J."/>
            <person name="Nusbaum C."/>
            <person name="Birren B."/>
        </authorList>
    </citation>
    <scope>NUCLEOTIDE SEQUENCE [LARGE SCALE GENOMIC DNA]</scope>
    <source>
        <strain evidence="10 11">BCC8398</strain>
    </source>
</reference>
<evidence type="ECO:0000259" key="9">
    <source>
        <dbReference type="Pfam" id="PF20238"/>
    </source>
</evidence>
<protein>
    <recommendedName>
        <fullName evidence="9">Copper acquisition factor BIM1-like domain-containing protein</fullName>
    </recommendedName>
</protein>
<evidence type="ECO:0000256" key="3">
    <source>
        <dbReference type="ARBA" id="ARBA00022622"/>
    </source>
</evidence>
<keyword evidence="7" id="KW-0449">Lipoprotein</keyword>
<name>A0A1B9GMR2_9TREE</name>
<dbReference type="OrthoDB" id="2587363at2759"/>
<reference evidence="11" key="2">
    <citation type="submission" date="2013-12" db="EMBL/GenBank/DDBJ databases">
        <title>Evolution of pathogenesis and genome organization in the Tremellales.</title>
        <authorList>
            <person name="Cuomo C."/>
            <person name="Litvintseva A."/>
            <person name="Heitman J."/>
            <person name="Chen Y."/>
            <person name="Sun S."/>
            <person name="Springer D."/>
            <person name="Dromer F."/>
            <person name="Young S."/>
            <person name="Zeng Q."/>
            <person name="Chapman S."/>
            <person name="Gujja S."/>
            <person name="Saif S."/>
            <person name="Birren B."/>
        </authorList>
    </citation>
    <scope>NUCLEOTIDE SEQUENCE [LARGE SCALE GENOMIC DNA]</scope>
    <source>
        <strain evidence="11">BCC8398</strain>
    </source>
</reference>
<dbReference type="PANTHER" id="PTHR34992:SF5">
    <property type="entry name" value="ANCHORED PROTEIN, PUTATIVE (AFU_ORTHOLOGUE AFUA_6G02800)-RELATED"/>
    <property type="match status" value="1"/>
</dbReference>
<feature type="signal peptide" evidence="8">
    <location>
        <begin position="1"/>
        <end position="17"/>
    </location>
</feature>
<dbReference type="AlphaFoldDB" id="A0A1B9GMR2"/>
<dbReference type="GO" id="GO:0005886">
    <property type="term" value="C:plasma membrane"/>
    <property type="evidence" value="ECO:0007669"/>
    <property type="project" value="UniProtKB-SubCell"/>
</dbReference>
<keyword evidence="3" id="KW-0336">GPI-anchor</keyword>
<keyword evidence="6" id="KW-0325">Glycoprotein</keyword>
<comment type="subcellular location">
    <subcellularLocation>
        <location evidence="1">Cell membrane</location>
        <topology evidence="1">Lipid-anchor</topology>
        <topology evidence="1">GPI-anchor</topology>
    </subcellularLocation>
</comment>
<evidence type="ECO:0000256" key="5">
    <source>
        <dbReference type="ARBA" id="ARBA00023136"/>
    </source>
</evidence>
<dbReference type="Proteomes" id="UP000092666">
    <property type="component" value="Unassembled WGS sequence"/>
</dbReference>
<feature type="domain" description="Copper acquisition factor BIM1-like" evidence="9">
    <location>
        <begin position="34"/>
        <end position="176"/>
    </location>
</feature>
<organism evidence="10 11">
    <name type="scientific">Kwoniella heveanensis BCC8398</name>
    <dbReference type="NCBI Taxonomy" id="1296120"/>
    <lineage>
        <taxon>Eukaryota</taxon>
        <taxon>Fungi</taxon>
        <taxon>Dikarya</taxon>
        <taxon>Basidiomycota</taxon>
        <taxon>Agaricomycotina</taxon>
        <taxon>Tremellomycetes</taxon>
        <taxon>Tremellales</taxon>
        <taxon>Cryptococcaceae</taxon>
        <taxon>Kwoniella</taxon>
    </lineage>
</organism>
<dbReference type="InterPro" id="IPR046936">
    <property type="entry name" value="BIM1-like"/>
</dbReference>
<evidence type="ECO:0000256" key="6">
    <source>
        <dbReference type="ARBA" id="ARBA00023180"/>
    </source>
</evidence>
<sequence length="279" mass="27564">MLASAVLISSVATLASAATISPRQGATISQFETSPVEFTYPPPRSGYSPDTAATYPCGGSAAGSRTNYPLTGGQLALDVDTLAANVNLMYANETDPDAFHDFSTFTNTILDVSDGSWCGAAPNFTELGLEAGNDVTLLVIYQLYGNSSYLYHCADLTLVEAGSYTAPSDLACSNSSVILETASPEDSLVLKGSNYSAAQEGVDGQTVSVDLAAVTAASASSGGSASAAATSAAATSSSGAEASASASASAAGGSSAAGLTASVGITSVLMAAVGTVLLL</sequence>
<dbReference type="CDD" id="cd21176">
    <property type="entry name" value="LPMO_auxiliary-like"/>
    <property type="match status" value="1"/>
</dbReference>